<proteinExistence type="predicted"/>
<evidence type="ECO:0000313" key="2">
    <source>
        <dbReference type="Proteomes" id="UP001497382"/>
    </source>
</evidence>
<protein>
    <submittedName>
        <fullName evidence="1">Uncharacterized protein</fullName>
    </submittedName>
</protein>
<dbReference type="Proteomes" id="UP001497382">
    <property type="component" value="Unassembled WGS sequence"/>
</dbReference>
<comment type="caution">
    <text evidence="1">The sequence shown here is derived from an EMBL/GenBank/DDBJ whole genome shotgun (WGS) entry which is preliminary data.</text>
</comment>
<keyword evidence="2" id="KW-1185">Reference proteome</keyword>
<dbReference type="EMBL" id="CAXIEN010000606">
    <property type="protein sequence ID" value="CAL1301008.1"/>
    <property type="molecule type" value="Genomic_DNA"/>
</dbReference>
<dbReference type="AlphaFoldDB" id="A0AAV2C077"/>
<sequence length="53" mass="6101">MTKAGSCATKSTNQRRDIQKIVFEFYEAFFLWCIFKWSSKPGKLGTNTNCSTE</sequence>
<name>A0AAV2C077_9ARAC</name>
<gene>
    <name evidence="1" type="ORF">LARSCL_LOCUS22259</name>
</gene>
<accession>A0AAV2C077</accession>
<reference evidence="1 2" key="1">
    <citation type="submission" date="2024-04" db="EMBL/GenBank/DDBJ databases">
        <authorList>
            <person name="Rising A."/>
            <person name="Reimegard J."/>
            <person name="Sonavane S."/>
            <person name="Akerstrom W."/>
            <person name="Nylinder S."/>
            <person name="Hedman E."/>
            <person name="Kallberg Y."/>
        </authorList>
    </citation>
    <scope>NUCLEOTIDE SEQUENCE [LARGE SCALE GENOMIC DNA]</scope>
</reference>
<evidence type="ECO:0000313" key="1">
    <source>
        <dbReference type="EMBL" id="CAL1301008.1"/>
    </source>
</evidence>
<organism evidence="1 2">
    <name type="scientific">Larinioides sclopetarius</name>
    <dbReference type="NCBI Taxonomy" id="280406"/>
    <lineage>
        <taxon>Eukaryota</taxon>
        <taxon>Metazoa</taxon>
        <taxon>Ecdysozoa</taxon>
        <taxon>Arthropoda</taxon>
        <taxon>Chelicerata</taxon>
        <taxon>Arachnida</taxon>
        <taxon>Araneae</taxon>
        <taxon>Araneomorphae</taxon>
        <taxon>Entelegynae</taxon>
        <taxon>Araneoidea</taxon>
        <taxon>Araneidae</taxon>
        <taxon>Larinioides</taxon>
    </lineage>
</organism>